<dbReference type="PANTHER" id="PTHR43561:SF3">
    <property type="entry name" value="HYDROXYACYL-COENZYME A DEHYDROGENASE, MITOCHONDRIAL"/>
    <property type="match status" value="1"/>
</dbReference>
<organism evidence="29 30">
    <name type="scientific">Dreissena polymorpha</name>
    <name type="common">Zebra mussel</name>
    <name type="synonym">Mytilus polymorpha</name>
    <dbReference type="NCBI Taxonomy" id="45954"/>
    <lineage>
        <taxon>Eukaryota</taxon>
        <taxon>Metazoa</taxon>
        <taxon>Spiralia</taxon>
        <taxon>Lophotrochozoa</taxon>
        <taxon>Mollusca</taxon>
        <taxon>Bivalvia</taxon>
        <taxon>Autobranchia</taxon>
        <taxon>Heteroconchia</taxon>
        <taxon>Euheterodonta</taxon>
        <taxon>Imparidentia</taxon>
        <taxon>Neoheterodontei</taxon>
        <taxon>Myida</taxon>
        <taxon>Dreissenoidea</taxon>
        <taxon>Dreissenidae</taxon>
        <taxon>Dreissena</taxon>
    </lineage>
</organism>
<keyword evidence="13" id="KW-0496">Mitochondrion</keyword>
<evidence type="ECO:0000256" key="20">
    <source>
        <dbReference type="ARBA" id="ARBA00065273"/>
    </source>
</evidence>
<feature type="binding site" evidence="25">
    <location>
        <position position="117"/>
    </location>
    <ligand>
        <name>NAD(+)</name>
        <dbReference type="ChEBI" id="CHEBI:57540"/>
    </ligand>
</feature>
<evidence type="ECO:0000256" key="15">
    <source>
        <dbReference type="ARBA" id="ARBA00049556"/>
    </source>
</evidence>
<evidence type="ECO:0000256" key="6">
    <source>
        <dbReference type="ARBA" id="ARBA00022832"/>
    </source>
</evidence>
<evidence type="ECO:0000256" key="13">
    <source>
        <dbReference type="ARBA" id="ARBA00023128"/>
    </source>
</evidence>
<keyword evidence="10" id="KW-0560">Oxidoreductase</keyword>
<evidence type="ECO:0000256" key="1">
    <source>
        <dbReference type="ARBA" id="ARBA00004305"/>
    </source>
</evidence>
<keyword evidence="5" id="KW-0221">Differentiation</keyword>
<feature type="binding site" evidence="25">
    <location>
        <position position="52"/>
    </location>
    <ligand>
        <name>NAD(+)</name>
        <dbReference type="ChEBI" id="CHEBI:57540"/>
    </ligand>
</feature>
<comment type="catalytic activity">
    <reaction evidence="17">
        <text>(3S)-hydroxyhexadecanoyl-CoA + NAD(+) = 3-oxohexadecanoyl-CoA + NADH + H(+)</text>
        <dbReference type="Rhea" id="RHEA:31159"/>
        <dbReference type="ChEBI" id="CHEBI:15378"/>
        <dbReference type="ChEBI" id="CHEBI:57349"/>
        <dbReference type="ChEBI" id="CHEBI:57540"/>
        <dbReference type="ChEBI" id="CHEBI:57945"/>
        <dbReference type="ChEBI" id="CHEBI:62613"/>
    </reaction>
</comment>
<keyword evidence="6" id="KW-0276">Fatty acid metabolism</keyword>
<evidence type="ECO:0000256" key="19">
    <source>
        <dbReference type="ARBA" id="ARBA00059837"/>
    </source>
</evidence>
<dbReference type="Proteomes" id="UP000828390">
    <property type="component" value="Unassembled WGS sequence"/>
</dbReference>
<evidence type="ECO:0000256" key="17">
    <source>
        <dbReference type="ARBA" id="ARBA00052282"/>
    </source>
</evidence>
<evidence type="ECO:0000256" key="5">
    <source>
        <dbReference type="ARBA" id="ARBA00022782"/>
    </source>
</evidence>
<dbReference type="Gene3D" id="3.40.50.720">
    <property type="entry name" value="NAD(P)-binding Rossmann-like Domain"/>
    <property type="match status" value="1"/>
</dbReference>
<feature type="binding site" evidence="26">
    <location>
        <position position="68"/>
    </location>
    <ligand>
        <name>CoA</name>
        <dbReference type="ChEBI" id="CHEBI:57287"/>
    </ligand>
</feature>
<sequence>MSLPIRAFIRSFSSGSIQRSAIKNVTIIGGGLMGAGIAQVAASTGHNVVLVDQTKDILKKSHSSIEKSLQRVVKKQYAEDPKAGEAFMAKVLSQLCTETDPAAAVKSSDLVIEAIVENLEVKKKLFASLDKAAPKHTIFASNTSSIPIKEIAVATKRMDKFGGLHYFNPVPVMKLLEVIRIPETSDDTFNKLLAFGKAMGKVTVNCKDTPGFIVNRLLVPYMMEAVRMVERGEATPQDVDTAMKLGAGYPMGPFELTDYVGLDTCKFIIDGWHAKYPNNPLFDPSPLLNKYVAEGKLGNKVGEGFYKAKK</sequence>
<evidence type="ECO:0000256" key="26">
    <source>
        <dbReference type="PIRSR" id="PIRSR000105-3"/>
    </source>
</evidence>
<dbReference type="GO" id="GO:0003857">
    <property type="term" value="F:(3S)-3-hydroxyacyl-CoA dehydrogenase (NAD+) activity"/>
    <property type="evidence" value="ECO:0007669"/>
    <property type="project" value="UniProtKB-EC"/>
</dbReference>
<evidence type="ECO:0000256" key="3">
    <source>
        <dbReference type="ARBA" id="ARBA00009463"/>
    </source>
</evidence>
<evidence type="ECO:0000259" key="28">
    <source>
        <dbReference type="Pfam" id="PF02737"/>
    </source>
</evidence>
<dbReference type="InterPro" id="IPR013328">
    <property type="entry name" value="6PGD_dom2"/>
</dbReference>
<evidence type="ECO:0000256" key="4">
    <source>
        <dbReference type="ARBA" id="ARBA00013000"/>
    </source>
</evidence>
<feature type="binding site" evidence="25">
    <location>
        <position position="144"/>
    </location>
    <ligand>
        <name>NAD(+)</name>
        <dbReference type="ChEBI" id="CHEBI:57540"/>
    </ligand>
</feature>
<dbReference type="PIRSF" id="PIRSF000105">
    <property type="entry name" value="HCDH"/>
    <property type="match status" value="1"/>
</dbReference>
<reference evidence="29" key="2">
    <citation type="submission" date="2020-11" db="EMBL/GenBank/DDBJ databases">
        <authorList>
            <person name="McCartney M.A."/>
            <person name="Auch B."/>
            <person name="Kono T."/>
            <person name="Mallez S."/>
            <person name="Becker A."/>
            <person name="Gohl D.M."/>
            <person name="Silverstein K.A.T."/>
            <person name="Koren S."/>
            <person name="Bechman K.B."/>
            <person name="Herman A."/>
            <person name="Abrahante J.E."/>
            <person name="Garbe J."/>
        </authorList>
    </citation>
    <scope>NUCLEOTIDE SEQUENCE</scope>
    <source>
        <strain evidence="29">Duluth1</strain>
        <tissue evidence="29">Whole animal</tissue>
    </source>
</reference>
<keyword evidence="14" id="KW-0379">Hydroxylation</keyword>
<feature type="binding site" evidence="26">
    <location>
        <position position="144"/>
    </location>
    <ligand>
        <name>CoA</name>
        <dbReference type="ChEBI" id="CHEBI:57287"/>
    </ligand>
</feature>
<dbReference type="InterPro" id="IPR052242">
    <property type="entry name" value="Mito_3-hydroxyacyl-CoA_DH"/>
</dbReference>
<evidence type="ECO:0000256" key="18">
    <source>
        <dbReference type="ARBA" id="ARBA00052692"/>
    </source>
</evidence>
<evidence type="ECO:0000256" key="2">
    <source>
        <dbReference type="ARBA" id="ARBA00005005"/>
    </source>
</evidence>
<comment type="similarity">
    <text evidence="3">Belongs to the 3-hydroxyacyl-CoA dehydrogenase family.</text>
</comment>
<dbReference type="SUPFAM" id="SSF48179">
    <property type="entry name" value="6-phosphogluconate dehydrogenase C-terminal domain-like"/>
    <property type="match status" value="1"/>
</dbReference>
<dbReference type="GO" id="GO:0030154">
    <property type="term" value="P:cell differentiation"/>
    <property type="evidence" value="ECO:0007669"/>
    <property type="project" value="UniProtKB-KW"/>
</dbReference>
<feature type="binding site" evidence="26">
    <location>
        <position position="75"/>
    </location>
    <ligand>
        <name>CoA</name>
        <dbReference type="ChEBI" id="CHEBI:57287"/>
    </ligand>
</feature>
<evidence type="ECO:0000313" key="29">
    <source>
        <dbReference type="EMBL" id="KAH3872505.1"/>
    </source>
</evidence>
<dbReference type="PROSITE" id="PS00067">
    <property type="entry name" value="3HCDH"/>
    <property type="match status" value="1"/>
</dbReference>
<comment type="function">
    <text evidence="19">Mitochondrial fatty acid beta-oxidation enzyme that catalyzes the third step of the beta-oxidation cycle for medium and short-chain 3-hydroxy fatty acyl-CoAs (C4 to C10). Plays a role in the control of insulin secretion by inhibiting the activation of glutamate dehydrogenase 1 (GLUD1), an enzyme that has an important role in regulating amino acid-induced insulin secretion. Plays a role in the maintenance of normal spermatogenesis through the reduction of fatty acid accumulation in the testes.</text>
</comment>
<evidence type="ECO:0000256" key="23">
    <source>
        <dbReference type="ARBA" id="ARBA00079904"/>
    </source>
</evidence>
<dbReference type="InterPro" id="IPR008927">
    <property type="entry name" value="6-PGluconate_DH-like_C_sf"/>
</dbReference>
<dbReference type="EC" id="1.1.1.35" evidence="4"/>
<evidence type="ECO:0000256" key="24">
    <source>
        <dbReference type="PIRSR" id="PIRSR000105-1"/>
    </source>
</evidence>
<dbReference type="FunFam" id="1.10.1040.10:FF:000019">
    <property type="entry name" value="3-hydroxybutyryl-CoA dehydrogenase FadB2"/>
    <property type="match status" value="1"/>
</dbReference>
<gene>
    <name evidence="29" type="ORF">DPMN_035721</name>
</gene>
<dbReference type="GO" id="GO:0007283">
    <property type="term" value="P:spermatogenesis"/>
    <property type="evidence" value="ECO:0007669"/>
    <property type="project" value="UniProtKB-KW"/>
</dbReference>
<reference evidence="29" key="1">
    <citation type="journal article" date="2019" name="bioRxiv">
        <title>The Genome of the Zebra Mussel, Dreissena polymorpha: A Resource for Invasive Species Research.</title>
        <authorList>
            <person name="McCartney M.A."/>
            <person name="Auch B."/>
            <person name="Kono T."/>
            <person name="Mallez S."/>
            <person name="Zhang Y."/>
            <person name="Obille A."/>
            <person name="Becker A."/>
            <person name="Abrahante J.E."/>
            <person name="Garbe J."/>
            <person name="Badalamenti J.P."/>
            <person name="Herman A."/>
            <person name="Mangelson H."/>
            <person name="Liachko I."/>
            <person name="Sullivan S."/>
            <person name="Sone E.D."/>
            <person name="Koren S."/>
            <person name="Silverstein K.A.T."/>
            <person name="Beckman K.B."/>
            <person name="Gohl D.M."/>
        </authorList>
    </citation>
    <scope>NUCLEOTIDE SEQUENCE</scope>
    <source>
        <strain evidence="29">Duluth1</strain>
        <tissue evidence="29">Whole animal</tissue>
    </source>
</reference>
<feature type="binding site" evidence="25">
    <location>
        <position position="300"/>
    </location>
    <ligand>
        <name>NAD(+)</name>
        <dbReference type="ChEBI" id="CHEBI:57540"/>
    </ligand>
</feature>
<feature type="site" description="Important for catalytic activity" evidence="24">
    <location>
        <position position="165"/>
    </location>
</feature>
<comment type="caution">
    <text evidence="29">The sequence shown here is derived from an EMBL/GenBank/DDBJ whole genome shotgun (WGS) entry which is preliminary data.</text>
</comment>
<evidence type="ECO:0000256" key="8">
    <source>
        <dbReference type="ARBA" id="ARBA00022946"/>
    </source>
</evidence>
<dbReference type="AlphaFoldDB" id="A0A9D4RN86"/>
<feature type="domain" description="3-hydroxyacyl-CoA dehydrogenase NAD binding" evidence="28">
    <location>
        <begin position="24"/>
        <end position="209"/>
    </location>
</feature>
<feature type="domain" description="3-hydroxyacyl-CoA dehydrogenase C-terminal" evidence="27">
    <location>
        <begin position="211"/>
        <end position="307"/>
    </location>
</feature>
<feature type="binding site" evidence="25">
    <location>
        <position position="122"/>
    </location>
    <ligand>
        <name>NAD(+)</name>
        <dbReference type="ChEBI" id="CHEBI:57540"/>
    </ligand>
</feature>
<dbReference type="PANTHER" id="PTHR43561">
    <property type="match status" value="1"/>
</dbReference>
<feature type="binding site" evidence="25">
    <location>
        <position position="168"/>
    </location>
    <ligand>
        <name>NAD(+)</name>
        <dbReference type="ChEBI" id="CHEBI:57540"/>
    </ligand>
</feature>
<comment type="catalytic activity">
    <reaction evidence="18">
        <text>(3S)-3-hydroxybutanoyl-CoA + NAD(+) = acetoacetyl-CoA + NADH + H(+)</text>
        <dbReference type="Rhea" id="RHEA:30799"/>
        <dbReference type="ChEBI" id="CHEBI:15378"/>
        <dbReference type="ChEBI" id="CHEBI:57286"/>
        <dbReference type="ChEBI" id="CHEBI:57316"/>
        <dbReference type="ChEBI" id="CHEBI:57540"/>
        <dbReference type="ChEBI" id="CHEBI:57945"/>
    </reaction>
</comment>
<dbReference type="InterPro" id="IPR006108">
    <property type="entry name" value="3HC_DH_C"/>
</dbReference>
<evidence type="ECO:0000256" key="7">
    <source>
        <dbReference type="ARBA" id="ARBA00022871"/>
    </source>
</evidence>
<comment type="pathway">
    <text evidence="2">Lipid metabolism; fatty acid beta-oxidation.</text>
</comment>
<dbReference type="OrthoDB" id="5958943at2759"/>
<protein>
    <recommendedName>
        <fullName evidence="21">Hydroxyacyl-coenzyme A dehydrogenase, mitochondrial</fullName>
        <ecNumber evidence="4">1.1.1.35</ecNumber>
    </recommendedName>
    <alternativeName>
        <fullName evidence="22">Medium and short-chain L-3-hydroxyacyl-coenzyme A dehydrogenase</fullName>
    </alternativeName>
    <alternativeName>
        <fullName evidence="23">Short-chain 3-hydroxyacyl-CoA dehydrogenase</fullName>
    </alternativeName>
</protein>
<evidence type="ECO:0000256" key="10">
    <source>
        <dbReference type="ARBA" id="ARBA00023002"/>
    </source>
</evidence>
<comment type="subunit">
    <text evidence="20">Homodimer. Interacts with GLUD1; this interaction inhibits the activation of glutamate dehydrogenase 1 (GLUD1).</text>
</comment>
<evidence type="ECO:0000256" key="14">
    <source>
        <dbReference type="ARBA" id="ARBA00023278"/>
    </source>
</evidence>
<name>A0A9D4RN86_DREPO</name>
<dbReference type="Pfam" id="PF00725">
    <property type="entry name" value="3HCDH"/>
    <property type="match status" value="1"/>
</dbReference>
<feature type="binding site" evidence="25">
    <location>
        <begin position="29"/>
        <end position="34"/>
    </location>
    <ligand>
        <name>NAD(+)</name>
        <dbReference type="ChEBI" id="CHEBI:57540"/>
    </ligand>
</feature>
<evidence type="ECO:0000256" key="12">
    <source>
        <dbReference type="ARBA" id="ARBA00023098"/>
    </source>
</evidence>
<keyword evidence="7" id="KW-0744">Spermatogenesis</keyword>
<evidence type="ECO:0000256" key="22">
    <source>
        <dbReference type="ARBA" id="ARBA00077615"/>
    </source>
</evidence>
<dbReference type="InterPro" id="IPR006180">
    <property type="entry name" value="3-OHacyl-CoA_DH_CS"/>
</dbReference>
<evidence type="ECO:0000313" key="30">
    <source>
        <dbReference type="Proteomes" id="UP000828390"/>
    </source>
</evidence>
<dbReference type="GO" id="GO:0006635">
    <property type="term" value="P:fatty acid beta-oxidation"/>
    <property type="evidence" value="ECO:0007669"/>
    <property type="project" value="TreeGrafter"/>
</dbReference>
<evidence type="ECO:0000256" key="16">
    <source>
        <dbReference type="ARBA" id="ARBA00051510"/>
    </source>
</evidence>
<dbReference type="FunFam" id="3.40.50.720:FF:000258">
    <property type="entry name" value="Hydroxyacyl-coenzyme A dehydrogenase, mitochondrial"/>
    <property type="match status" value="1"/>
</dbReference>
<dbReference type="GO" id="GO:0005759">
    <property type="term" value="C:mitochondrial matrix"/>
    <property type="evidence" value="ECO:0007669"/>
    <property type="project" value="UniProtKB-SubCell"/>
</dbReference>
<evidence type="ECO:0000259" key="27">
    <source>
        <dbReference type="Pfam" id="PF00725"/>
    </source>
</evidence>
<comment type="subcellular location">
    <subcellularLocation>
        <location evidence="1">Mitochondrion matrix</location>
    </subcellularLocation>
</comment>
<evidence type="ECO:0000256" key="25">
    <source>
        <dbReference type="PIRSR" id="PIRSR000105-2"/>
    </source>
</evidence>
<proteinExistence type="inferred from homology"/>
<evidence type="ECO:0000256" key="9">
    <source>
        <dbReference type="ARBA" id="ARBA00022990"/>
    </source>
</evidence>
<dbReference type="EMBL" id="JAIWYP010000002">
    <property type="protein sequence ID" value="KAH3872505.1"/>
    <property type="molecule type" value="Genomic_DNA"/>
</dbReference>
<keyword evidence="11 25" id="KW-0520">NAD</keyword>
<keyword evidence="9" id="KW-0007">Acetylation</keyword>
<comment type="catalytic activity">
    <reaction evidence="15">
        <text>a (3S)-3-hydroxyacyl-CoA + NAD(+) = a 3-oxoacyl-CoA + NADH + H(+)</text>
        <dbReference type="Rhea" id="RHEA:22432"/>
        <dbReference type="ChEBI" id="CHEBI:15378"/>
        <dbReference type="ChEBI" id="CHEBI:57318"/>
        <dbReference type="ChEBI" id="CHEBI:57540"/>
        <dbReference type="ChEBI" id="CHEBI:57945"/>
        <dbReference type="ChEBI" id="CHEBI:90726"/>
        <dbReference type="EC" id="1.1.1.35"/>
    </reaction>
</comment>
<dbReference type="SUPFAM" id="SSF51735">
    <property type="entry name" value="NAD(P)-binding Rossmann-fold domains"/>
    <property type="match status" value="1"/>
</dbReference>
<dbReference type="GO" id="GO:0070403">
    <property type="term" value="F:NAD+ binding"/>
    <property type="evidence" value="ECO:0007669"/>
    <property type="project" value="InterPro"/>
</dbReference>
<dbReference type="Pfam" id="PF02737">
    <property type="entry name" value="3HCDH_N"/>
    <property type="match status" value="1"/>
</dbReference>
<keyword evidence="12" id="KW-0443">Lipid metabolism</keyword>
<dbReference type="InterPro" id="IPR006176">
    <property type="entry name" value="3-OHacyl-CoA_DH_NAD-bd"/>
</dbReference>
<evidence type="ECO:0000256" key="21">
    <source>
        <dbReference type="ARBA" id="ARBA00071676"/>
    </source>
</evidence>
<dbReference type="Gene3D" id="1.10.1040.10">
    <property type="entry name" value="N-(1-d-carboxylethyl)-l-norvaline Dehydrogenase, domain 2"/>
    <property type="match status" value="1"/>
</dbReference>
<dbReference type="InterPro" id="IPR036291">
    <property type="entry name" value="NAD(P)-bd_dom_sf"/>
</dbReference>
<keyword evidence="8" id="KW-0809">Transit peptide</keyword>
<accession>A0A9D4RN86</accession>
<keyword evidence="30" id="KW-1185">Reference proteome</keyword>
<evidence type="ECO:0000256" key="11">
    <source>
        <dbReference type="ARBA" id="ARBA00023027"/>
    </source>
</evidence>
<dbReference type="InterPro" id="IPR022694">
    <property type="entry name" value="3-OHacyl-CoA_DH"/>
</dbReference>
<comment type="catalytic activity">
    <reaction evidence="16">
        <text>(3S)-hydroxydecanoyl-CoA + NAD(+) = 3-oxodecanoyl-CoA + NADH + H(+)</text>
        <dbReference type="Rhea" id="RHEA:31187"/>
        <dbReference type="ChEBI" id="CHEBI:15378"/>
        <dbReference type="ChEBI" id="CHEBI:57540"/>
        <dbReference type="ChEBI" id="CHEBI:57945"/>
        <dbReference type="ChEBI" id="CHEBI:62548"/>
        <dbReference type="ChEBI" id="CHEBI:62616"/>
    </reaction>
</comment>